<dbReference type="Gene3D" id="3.60.15.10">
    <property type="entry name" value="Ribonuclease Z/Hydroxyacylglutathione hydrolase-like"/>
    <property type="match status" value="1"/>
</dbReference>
<keyword evidence="3" id="KW-1185">Reference proteome</keyword>
<protein>
    <submittedName>
        <fullName evidence="2">MBL fold metallo-hydrolase</fullName>
    </submittedName>
</protein>
<sequence>MITMILTILILLCAVLIFVLQHPRYGKKPSGARLALMQKSPQYKNGKFENISFTPELAEGYSFSKVFYNFLFKKVDRKIPTDTIPSIKTNLEDLPINQDVLVWFGHSSYYIQLEGKRFLIDPVFSGNASPIYRTTKAFKGTDIYTADDFPEIDYLLITHDHYDHLDYKTIMELKPKIKKIICALGVGSHFEFWNFPKEIIIEKDWHEKIELDQNLTLYTTPSRHFSGRSINRCNTLWTSFVLATKDFKMYLGGDSGYDTHYAEIGNKFGPFDIALIDNGQYNPAWKYIHNLPEDVIKAMKDLKAKRVFPVHSSKFPLALHPWDEPLIKVTQLNAASENPIPLITPKIGELVKLKNEKQEFQQWWKGIK</sequence>
<dbReference type="PANTHER" id="PTHR15032">
    <property type="entry name" value="N-ACYL-PHOSPHATIDYLETHANOLAMINE-HYDROLYZING PHOSPHOLIPASE D"/>
    <property type="match status" value="1"/>
</dbReference>
<proteinExistence type="predicted"/>
<dbReference type="Proteomes" id="UP001212170">
    <property type="component" value="Unassembled WGS sequence"/>
</dbReference>
<name>A0ABT4WIA9_9FLAO</name>
<dbReference type="InterPro" id="IPR036866">
    <property type="entry name" value="RibonucZ/Hydroxyglut_hydro"/>
</dbReference>
<organism evidence="2 3">
    <name type="scientific">Flavobacterium azizsancarii</name>
    <dbReference type="NCBI Taxonomy" id="2961580"/>
    <lineage>
        <taxon>Bacteria</taxon>
        <taxon>Pseudomonadati</taxon>
        <taxon>Bacteroidota</taxon>
        <taxon>Flavobacteriia</taxon>
        <taxon>Flavobacteriales</taxon>
        <taxon>Flavobacteriaceae</taxon>
        <taxon>Flavobacterium</taxon>
    </lineage>
</organism>
<gene>
    <name evidence="2" type="ORF">NJT12_22145</name>
</gene>
<dbReference type="InterPro" id="IPR001279">
    <property type="entry name" value="Metallo-B-lactamas"/>
</dbReference>
<reference evidence="2 3" key="1">
    <citation type="journal article" date="2023" name="Chemosphere">
        <title>Whole genome analysis of Flavobacterium aziz-sancarii sp. nov., isolated from Ardley Island (Antarctica), revealed a rich resistome and bioremediation potential.</title>
        <authorList>
            <person name="Otur C."/>
            <person name="Okay S."/>
            <person name="Kurt-Kizildogan A."/>
        </authorList>
    </citation>
    <scope>NUCLEOTIDE SEQUENCE [LARGE SCALE GENOMIC DNA]</scope>
    <source>
        <strain evidence="2 3">AC</strain>
    </source>
</reference>
<dbReference type="SUPFAM" id="SSF56281">
    <property type="entry name" value="Metallo-hydrolase/oxidoreductase"/>
    <property type="match status" value="1"/>
</dbReference>
<dbReference type="PANTHER" id="PTHR15032:SF4">
    <property type="entry name" value="N-ACYL-PHOSPHATIDYLETHANOLAMINE-HYDROLYZING PHOSPHOLIPASE D"/>
    <property type="match status" value="1"/>
</dbReference>
<evidence type="ECO:0000313" key="3">
    <source>
        <dbReference type="Proteomes" id="UP001212170"/>
    </source>
</evidence>
<dbReference type="InterPro" id="IPR024884">
    <property type="entry name" value="NAPE-PLD"/>
</dbReference>
<accession>A0ABT4WIA9</accession>
<feature type="domain" description="Metallo-beta-lactamase" evidence="1">
    <location>
        <begin position="117"/>
        <end position="311"/>
    </location>
</feature>
<dbReference type="Pfam" id="PF12706">
    <property type="entry name" value="Lactamase_B_2"/>
    <property type="match status" value="1"/>
</dbReference>
<dbReference type="EMBL" id="JAMZNK010000058">
    <property type="protein sequence ID" value="MDA6072333.1"/>
    <property type="molecule type" value="Genomic_DNA"/>
</dbReference>
<evidence type="ECO:0000313" key="2">
    <source>
        <dbReference type="EMBL" id="MDA6072333.1"/>
    </source>
</evidence>
<comment type="caution">
    <text evidence="2">The sequence shown here is derived from an EMBL/GenBank/DDBJ whole genome shotgun (WGS) entry which is preliminary data.</text>
</comment>
<dbReference type="PIRSF" id="PIRSF038896">
    <property type="entry name" value="NAPE-PLD"/>
    <property type="match status" value="1"/>
</dbReference>
<evidence type="ECO:0000259" key="1">
    <source>
        <dbReference type="Pfam" id="PF12706"/>
    </source>
</evidence>